<dbReference type="GO" id="GO:0005507">
    <property type="term" value="F:copper ion binding"/>
    <property type="evidence" value="ECO:0007669"/>
    <property type="project" value="InterPro"/>
</dbReference>
<proteinExistence type="inferred from homology"/>
<dbReference type="SUPFAM" id="SSF49329">
    <property type="entry name" value="Cu,Zn superoxide dismutase-like"/>
    <property type="match status" value="1"/>
</dbReference>
<evidence type="ECO:0000256" key="2">
    <source>
        <dbReference type="SAM" id="SignalP"/>
    </source>
</evidence>
<feature type="chain" id="PRO_5026174963" evidence="2">
    <location>
        <begin position="18"/>
        <end position="176"/>
    </location>
</feature>
<dbReference type="Proteomes" id="UP000469159">
    <property type="component" value="Unassembled WGS sequence"/>
</dbReference>
<dbReference type="InterPro" id="IPR024134">
    <property type="entry name" value="SOD_Cu/Zn_/chaperone"/>
</dbReference>
<feature type="domain" description="Superoxide dismutase copper/zinc binding" evidence="3">
    <location>
        <begin position="44"/>
        <end position="172"/>
    </location>
</feature>
<dbReference type="Pfam" id="PF00080">
    <property type="entry name" value="Sod_Cu"/>
    <property type="match status" value="1"/>
</dbReference>
<name>A0A6I4UR24_9SPHN</name>
<comment type="caution">
    <text evidence="4">The sequence shown here is derived from an EMBL/GenBank/DDBJ whole genome shotgun (WGS) entry which is preliminary data.</text>
</comment>
<dbReference type="PROSITE" id="PS51257">
    <property type="entry name" value="PROKAR_LIPOPROTEIN"/>
    <property type="match status" value="1"/>
</dbReference>
<dbReference type="RefSeq" id="WP_160744932.1">
    <property type="nucleotide sequence ID" value="NZ_WTYK01000001.1"/>
</dbReference>
<dbReference type="OrthoDB" id="5431326at2"/>
<comment type="similarity">
    <text evidence="1">Belongs to the Cu-Zn superoxide dismutase family.</text>
</comment>
<dbReference type="PANTHER" id="PTHR10003">
    <property type="entry name" value="SUPEROXIDE DISMUTASE CU-ZN -RELATED"/>
    <property type="match status" value="1"/>
</dbReference>
<reference evidence="4 5" key="1">
    <citation type="submission" date="2019-12" db="EMBL/GenBank/DDBJ databases">
        <title>Genomic-based taxomic classification of the family Erythrobacteraceae.</title>
        <authorList>
            <person name="Xu L."/>
        </authorList>
    </citation>
    <scope>NUCLEOTIDE SEQUENCE [LARGE SCALE GENOMIC DNA]</scope>
    <source>
        <strain evidence="4 5">MCCC 1K02066</strain>
    </source>
</reference>
<protein>
    <submittedName>
        <fullName evidence="4">Superoxide dismutase family protein</fullName>
    </submittedName>
</protein>
<sequence length="176" mass="17329">MPNVRIAALGLFSLALAGCQTLEQLPTERAGSATLRASTGVPAGTAQLLASGTSLSISVGLAGLTPGTHGIHLHTTGKCDAPGFESAGGHLNPGGRQHGAANPQGAHLGDLPNVTIGANGAGTVSATLALPRAEALAAIFDTDGTAIVVHESADDNRTDPSGNSGKRIACGVLTRS</sequence>
<evidence type="ECO:0000259" key="3">
    <source>
        <dbReference type="Pfam" id="PF00080"/>
    </source>
</evidence>
<dbReference type="InterPro" id="IPR001424">
    <property type="entry name" value="SOD_Cu_Zn_dom"/>
</dbReference>
<accession>A0A6I4UR24</accession>
<organism evidence="4 5">
    <name type="scientific">Croceibacterium soli</name>
    <dbReference type="NCBI Taxonomy" id="1739690"/>
    <lineage>
        <taxon>Bacteria</taxon>
        <taxon>Pseudomonadati</taxon>
        <taxon>Pseudomonadota</taxon>
        <taxon>Alphaproteobacteria</taxon>
        <taxon>Sphingomonadales</taxon>
        <taxon>Erythrobacteraceae</taxon>
        <taxon>Croceibacterium</taxon>
    </lineage>
</organism>
<evidence type="ECO:0000256" key="1">
    <source>
        <dbReference type="ARBA" id="ARBA00010457"/>
    </source>
</evidence>
<evidence type="ECO:0000313" key="4">
    <source>
        <dbReference type="EMBL" id="MXP40059.1"/>
    </source>
</evidence>
<dbReference type="Gene3D" id="2.60.40.200">
    <property type="entry name" value="Superoxide dismutase, copper/zinc binding domain"/>
    <property type="match status" value="1"/>
</dbReference>
<dbReference type="InterPro" id="IPR036423">
    <property type="entry name" value="SOD-like_Cu/Zn_dom_sf"/>
</dbReference>
<dbReference type="EMBL" id="WTYK01000001">
    <property type="protein sequence ID" value="MXP40059.1"/>
    <property type="molecule type" value="Genomic_DNA"/>
</dbReference>
<dbReference type="AlphaFoldDB" id="A0A6I4UR24"/>
<gene>
    <name evidence="4" type="ORF">GRI75_00180</name>
</gene>
<keyword evidence="5" id="KW-1185">Reference proteome</keyword>
<feature type="signal peptide" evidence="2">
    <location>
        <begin position="1"/>
        <end position="17"/>
    </location>
</feature>
<dbReference type="GO" id="GO:0006801">
    <property type="term" value="P:superoxide metabolic process"/>
    <property type="evidence" value="ECO:0007669"/>
    <property type="project" value="InterPro"/>
</dbReference>
<evidence type="ECO:0000313" key="5">
    <source>
        <dbReference type="Proteomes" id="UP000469159"/>
    </source>
</evidence>
<keyword evidence="2" id="KW-0732">Signal</keyword>
<dbReference type="CDD" id="cd00305">
    <property type="entry name" value="Cu-Zn_Superoxide_Dismutase"/>
    <property type="match status" value="1"/>
</dbReference>